<dbReference type="RefSeq" id="XP_025514571.1">
    <property type="nucleotide sequence ID" value="XM_025656672.1"/>
</dbReference>
<evidence type="ECO:0000313" key="2">
    <source>
        <dbReference type="EMBL" id="RAH56649.1"/>
    </source>
</evidence>
<keyword evidence="1" id="KW-0812">Transmembrane</keyword>
<keyword evidence="1" id="KW-1133">Transmembrane helix</keyword>
<dbReference type="AlphaFoldDB" id="A0A8G1QZL2"/>
<accession>A0A8G1QZL2</accession>
<name>A0A8G1QZL2_9EURO</name>
<feature type="transmembrane region" description="Helical" evidence="1">
    <location>
        <begin position="51"/>
        <end position="72"/>
    </location>
</feature>
<organism evidence="2 3">
    <name type="scientific">Aspergillus piperis CBS 112811</name>
    <dbReference type="NCBI Taxonomy" id="1448313"/>
    <lineage>
        <taxon>Eukaryota</taxon>
        <taxon>Fungi</taxon>
        <taxon>Dikarya</taxon>
        <taxon>Ascomycota</taxon>
        <taxon>Pezizomycotina</taxon>
        <taxon>Eurotiomycetes</taxon>
        <taxon>Eurotiomycetidae</taxon>
        <taxon>Eurotiales</taxon>
        <taxon>Aspergillaceae</taxon>
        <taxon>Aspergillus</taxon>
        <taxon>Aspergillus subgen. Circumdati</taxon>
    </lineage>
</organism>
<keyword evidence="3" id="KW-1185">Reference proteome</keyword>
<keyword evidence="1" id="KW-0472">Membrane</keyword>
<reference evidence="2 3" key="1">
    <citation type="submission" date="2018-02" db="EMBL/GenBank/DDBJ databases">
        <title>The genomes of Aspergillus section Nigri reveals drivers in fungal speciation.</title>
        <authorList>
            <consortium name="DOE Joint Genome Institute"/>
            <person name="Vesth T.C."/>
            <person name="Nybo J."/>
            <person name="Theobald S."/>
            <person name="Brandl J."/>
            <person name="Frisvad J.C."/>
            <person name="Nielsen K.F."/>
            <person name="Lyhne E.K."/>
            <person name="Kogle M.E."/>
            <person name="Kuo A."/>
            <person name="Riley R."/>
            <person name="Clum A."/>
            <person name="Nolan M."/>
            <person name="Lipzen A."/>
            <person name="Salamov A."/>
            <person name="Henrissat B."/>
            <person name="Wiebenga A."/>
            <person name="De vries R.P."/>
            <person name="Grigoriev I.V."/>
            <person name="Mortensen U.H."/>
            <person name="Andersen M.R."/>
            <person name="Baker S.E."/>
        </authorList>
    </citation>
    <scope>NUCLEOTIDE SEQUENCE [LARGE SCALE GENOMIC DNA]</scope>
    <source>
        <strain evidence="2 3">CBS 112811</strain>
    </source>
</reference>
<protein>
    <submittedName>
        <fullName evidence="2">Uncharacterized protein</fullName>
    </submittedName>
</protein>
<dbReference type="EMBL" id="KZ825064">
    <property type="protein sequence ID" value="RAH56649.1"/>
    <property type="molecule type" value="Genomic_DNA"/>
</dbReference>
<gene>
    <name evidence="2" type="ORF">BO85DRAFT_38746</name>
</gene>
<sequence>MIRSYNRKHQPSNWLLILPLHGKDAPSNDNEAVIWLLSLRRTSVNIRTRRVFFVTPTATVFVTALAFSLLALRDQGY</sequence>
<evidence type="ECO:0000256" key="1">
    <source>
        <dbReference type="SAM" id="Phobius"/>
    </source>
</evidence>
<evidence type="ECO:0000313" key="3">
    <source>
        <dbReference type="Proteomes" id="UP000249526"/>
    </source>
</evidence>
<proteinExistence type="predicted"/>
<dbReference type="Proteomes" id="UP000249526">
    <property type="component" value="Unassembled WGS sequence"/>
</dbReference>
<dbReference type="GeneID" id="37160074"/>